<proteinExistence type="predicted"/>
<accession>F1D1A9</accession>
<evidence type="ECO:0000313" key="2">
    <source>
        <dbReference type="Proteomes" id="UP000007502"/>
    </source>
</evidence>
<organism evidence="1 2">
    <name type="scientific">Vibrio phage ICP1</name>
    <dbReference type="NCBI Taxonomy" id="979525"/>
    <lineage>
        <taxon>Viruses</taxon>
        <taxon>Duplodnaviria</taxon>
        <taxon>Heunggongvirae</taxon>
        <taxon>Uroviricota</taxon>
        <taxon>Caudoviricetes</taxon>
        <taxon>Mohonavirus</taxon>
        <taxon>Mohonavirus ICP1</taxon>
    </lineage>
</organism>
<dbReference type="GeneID" id="10228566"/>
<dbReference type="OrthoDB" id="11023at10239"/>
<dbReference type="EMBL" id="HQ641347">
    <property type="protein sequence ID" value="ADX87903.1"/>
    <property type="molecule type" value="Genomic_DNA"/>
</dbReference>
<gene>
    <name evidence="1" type="primary">ORF87</name>
</gene>
<dbReference type="KEGG" id="vg:10228566"/>
<dbReference type="RefSeq" id="YP_004251028.1">
    <property type="nucleotide sequence ID" value="NC_015157.1"/>
</dbReference>
<evidence type="ECO:0000313" key="1">
    <source>
        <dbReference type="EMBL" id="ADX87903.1"/>
    </source>
</evidence>
<reference evidence="1 2" key="1">
    <citation type="journal article" date="2011" name="MBio">
        <title>Evidence of a dominant lineage of Vibrio cholerae-specific lytic bacteriophages shed by cholera patients over a 10-year period in Dhaka, Bangladesh.</title>
        <authorList>
            <person name="Seed K.D."/>
            <person name="Bodi K.L."/>
            <person name="Kropinski A.M."/>
            <person name="Ackermann H.W."/>
            <person name="Calderwood S.B."/>
            <person name="Qadri F."/>
            <person name="Camilli A."/>
        </authorList>
    </citation>
    <scope>NUCLEOTIDE SEQUENCE [LARGE SCALE GENOMIC DNA]</scope>
</reference>
<dbReference type="Proteomes" id="UP000007502">
    <property type="component" value="Segment"/>
</dbReference>
<sequence>MKALEKADLFYGYHQMQQSHYSGFNYPDLAAILSAGSSTANIPARPIFDIMQPLVKVNTTKFKTALRGYLTNLKGKPTKSIDDIGKAFWEEFRPTFNLVMGNEAYLTANSEGVKRQKLLDGADPNKPLYWTGDFAKHMSYFKNNTLVYSNNG</sequence>
<keyword evidence="2" id="KW-1185">Reference proteome</keyword>
<protein>
    <submittedName>
        <fullName evidence="1">Uncharacterized protein ORF87</fullName>
    </submittedName>
</protein>
<name>F1D1A9_9CAUD</name>